<proteinExistence type="predicted"/>
<reference evidence="2 3" key="1">
    <citation type="submission" date="2014-11" db="EMBL/GenBank/DDBJ databases">
        <title>Complete Genome Sequence of Pseudoalteromonas sp. Strain OCN003 Isolated from Kaneohe Bay, Oahu, Hawaii.</title>
        <authorList>
            <person name="Beurmann S."/>
            <person name="Videau P."/>
            <person name="Ushijima B."/>
            <person name="Smith A.M."/>
            <person name="Aeby G.S."/>
            <person name="Callahan S.M."/>
            <person name="Belcaid M."/>
        </authorList>
    </citation>
    <scope>NUCLEOTIDE SEQUENCE [LARGE SCALE GENOMIC DNA]</scope>
    <source>
        <strain evidence="2 3">OCN003</strain>
    </source>
</reference>
<accession>A0A0A7ENW1</accession>
<organism evidence="2 3">
    <name type="scientific">Pseudoalteromonas piratica</name>
    <dbReference type="NCBI Taxonomy" id="1348114"/>
    <lineage>
        <taxon>Bacteria</taxon>
        <taxon>Pseudomonadati</taxon>
        <taxon>Pseudomonadota</taxon>
        <taxon>Gammaproteobacteria</taxon>
        <taxon>Alteromonadales</taxon>
        <taxon>Pseudoalteromonadaceae</taxon>
        <taxon>Pseudoalteromonas</taxon>
    </lineage>
</organism>
<feature type="transmembrane region" description="Helical" evidence="1">
    <location>
        <begin position="82"/>
        <end position="100"/>
    </location>
</feature>
<evidence type="ECO:0000256" key="1">
    <source>
        <dbReference type="SAM" id="Phobius"/>
    </source>
</evidence>
<keyword evidence="1" id="KW-1133">Transmembrane helix</keyword>
<keyword evidence="1" id="KW-0472">Membrane</keyword>
<name>A0A0A7ENW1_9GAMM</name>
<feature type="transmembrane region" description="Helical" evidence="1">
    <location>
        <begin position="106"/>
        <end position="125"/>
    </location>
</feature>
<dbReference type="STRING" id="1348114.OM33_21840"/>
<evidence type="ECO:0000313" key="3">
    <source>
        <dbReference type="Proteomes" id="UP000030341"/>
    </source>
</evidence>
<evidence type="ECO:0000313" key="2">
    <source>
        <dbReference type="EMBL" id="AIY67627.1"/>
    </source>
</evidence>
<dbReference type="HOGENOM" id="CLU_157027_0_0_6"/>
<feature type="transmembrane region" description="Helical" evidence="1">
    <location>
        <begin position="53"/>
        <end position="73"/>
    </location>
</feature>
<dbReference type="eggNOG" id="ENOG5032STA">
    <property type="taxonomic scope" value="Bacteria"/>
</dbReference>
<dbReference type="OrthoDB" id="5005871at2"/>
<sequence length="126" mass="14209">MAFLLYIAAMALLVLAIAHSYLGERYILIRVFKRDNLPKLFGNDDFTKRTLRFAWHLTSIAWLGLAGILVVLAQPTIEPKPILLIISATFFIHFIAALFGSKGKHLSWILFALITLCTALTAIQYF</sequence>
<dbReference type="Proteomes" id="UP000030341">
    <property type="component" value="Chromosome 2"/>
</dbReference>
<dbReference type="KEGG" id="pseo:OM33_21840"/>
<protein>
    <submittedName>
        <fullName evidence="2">Uncharacterized protein</fullName>
    </submittedName>
</protein>
<keyword evidence="1" id="KW-0812">Transmembrane</keyword>
<keyword evidence="3" id="KW-1185">Reference proteome</keyword>
<gene>
    <name evidence="2" type="ORF">OM33_21840</name>
</gene>
<dbReference type="EMBL" id="CP009889">
    <property type="protein sequence ID" value="AIY67627.1"/>
    <property type="molecule type" value="Genomic_DNA"/>
</dbReference>
<dbReference type="RefSeq" id="WP_040136783.1">
    <property type="nucleotide sequence ID" value="NZ_CP009889.1"/>
</dbReference>
<dbReference type="AlphaFoldDB" id="A0A0A7ENW1"/>